<protein>
    <recommendedName>
        <fullName evidence="1">Nitroreductase domain-containing protein</fullName>
    </recommendedName>
</protein>
<feature type="domain" description="Nitroreductase" evidence="1">
    <location>
        <begin position="178"/>
        <end position="371"/>
    </location>
</feature>
<reference evidence="2" key="1">
    <citation type="submission" date="2019-12" db="EMBL/GenBank/DDBJ databases">
        <title>Actinomadura physcomitrii sp. nov., a novel actinomycete isolated from moss [Physcomitrium sphaericum (Ludw) Fuernr].</title>
        <authorList>
            <person name="Zhuang X."/>
        </authorList>
    </citation>
    <scope>NUCLEOTIDE SEQUENCE [LARGE SCALE GENOMIC DNA]</scope>
    <source>
        <strain evidence="2">LD22</strain>
    </source>
</reference>
<gene>
    <name evidence="2" type="ORF">F8568_020320</name>
</gene>
<name>A0A6I4MFC7_9ACTN</name>
<organism evidence="2 3">
    <name type="scientific">Actinomadura physcomitrii</name>
    <dbReference type="NCBI Taxonomy" id="2650748"/>
    <lineage>
        <taxon>Bacteria</taxon>
        <taxon>Bacillati</taxon>
        <taxon>Actinomycetota</taxon>
        <taxon>Actinomycetes</taxon>
        <taxon>Streptosporangiales</taxon>
        <taxon>Thermomonosporaceae</taxon>
        <taxon>Actinomadura</taxon>
    </lineage>
</organism>
<dbReference type="SUPFAM" id="SSF55469">
    <property type="entry name" value="FMN-dependent nitroreductase-like"/>
    <property type="match status" value="1"/>
</dbReference>
<evidence type="ECO:0000259" key="1">
    <source>
        <dbReference type="Pfam" id="PF00881"/>
    </source>
</evidence>
<accession>A0A6I4MFC7</accession>
<dbReference type="AlphaFoldDB" id="A0A6I4MFC7"/>
<comment type="caution">
    <text evidence="2">The sequence shown here is derived from an EMBL/GenBank/DDBJ whole genome shotgun (WGS) entry which is preliminary data.</text>
</comment>
<dbReference type="InterPro" id="IPR000415">
    <property type="entry name" value="Nitroreductase-like"/>
</dbReference>
<proteinExistence type="predicted"/>
<keyword evidence="3" id="KW-1185">Reference proteome</keyword>
<dbReference type="Proteomes" id="UP000462055">
    <property type="component" value="Unassembled WGS sequence"/>
</dbReference>
<dbReference type="Gene3D" id="3.40.109.10">
    <property type="entry name" value="NADH Oxidase"/>
    <property type="match status" value="1"/>
</dbReference>
<dbReference type="PANTHER" id="PTHR43745">
    <property type="entry name" value="NITROREDUCTASE MJ1384-RELATED"/>
    <property type="match status" value="1"/>
</dbReference>
<evidence type="ECO:0000313" key="2">
    <source>
        <dbReference type="EMBL" id="MWA02677.1"/>
    </source>
</evidence>
<dbReference type="InterPro" id="IPR029479">
    <property type="entry name" value="Nitroreductase"/>
</dbReference>
<dbReference type="GO" id="GO:0016491">
    <property type="term" value="F:oxidoreductase activity"/>
    <property type="evidence" value="ECO:0007669"/>
    <property type="project" value="InterPro"/>
</dbReference>
<dbReference type="EMBL" id="WBMS02000015">
    <property type="protein sequence ID" value="MWA02677.1"/>
    <property type="molecule type" value="Genomic_DNA"/>
</dbReference>
<dbReference type="PANTHER" id="PTHR43745:SF2">
    <property type="entry name" value="NITROREDUCTASE MJ1384-RELATED"/>
    <property type="match status" value="1"/>
</dbReference>
<dbReference type="InterPro" id="IPR052544">
    <property type="entry name" value="Bacteriocin_Proc_Enz"/>
</dbReference>
<dbReference type="RefSeq" id="WP_151595152.1">
    <property type="nucleotide sequence ID" value="NZ_WBMS02000015.1"/>
</dbReference>
<evidence type="ECO:0000313" key="3">
    <source>
        <dbReference type="Proteomes" id="UP000462055"/>
    </source>
</evidence>
<sequence length="375" mass="41043">MLGESQQDLLEVPDDPPLWPVRSVIGRRALVDPGRLEVAWGEGPRRQSFRTASPALATLLVGLRGPITRAQLAQRITEAAELPSERAQEIADRLVADGLLVSEPSEPTASERTWSGIGWRDAAVLHAATRLSGGSADEARAAPQAEPLPLPRDTVSARAIPLPPASARLEHVPALDAVRRRRTHRNFNGTTLSVQDLADILHWTFRPVVPAGRRNLHTTGFSPARRDEHAAASPVTAFLLLDPKNGPAELLDVDWRFRYSPAHHALEPTGSGRPKMESISDLLWDQDFSVGAPAFVIFAVNWAEYMTRVPASHAYRLTQFDLGAFMQTALTVAAALDVRTFLTPALDDERFARILGTEDSEQAPSYMLALGTRPR</sequence>
<dbReference type="Pfam" id="PF00881">
    <property type="entry name" value="Nitroreductase"/>
    <property type="match status" value="1"/>
</dbReference>